<organism evidence="4 5">
    <name type="scientific">Rubrivivax rivuli</name>
    <dbReference type="NCBI Taxonomy" id="1862385"/>
    <lineage>
        <taxon>Bacteria</taxon>
        <taxon>Pseudomonadati</taxon>
        <taxon>Pseudomonadota</taxon>
        <taxon>Betaproteobacteria</taxon>
        <taxon>Burkholderiales</taxon>
        <taxon>Sphaerotilaceae</taxon>
        <taxon>Rubrivivax</taxon>
    </lineage>
</organism>
<evidence type="ECO:0000256" key="1">
    <source>
        <dbReference type="ARBA" id="ARBA00008324"/>
    </source>
</evidence>
<proteinExistence type="inferred from homology"/>
<evidence type="ECO:0000313" key="4">
    <source>
        <dbReference type="EMBL" id="RVU45545.1"/>
    </source>
</evidence>
<keyword evidence="2" id="KW-0378">Hydrolase</keyword>
<dbReference type="EMBL" id="SACR01000004">
    <property type="protein sequence ID" value="RVU45545.1"/>
    <property type="molecule type" value="Genomic_DNA"/>
</dbReference>
<keyword evidence="5" id="KW-1185">Reference proteome</keyword>
<sequence length="159" mass="16753">MAETPTPQQVAEASRDAMWHDDRASRHLGIEVRAVGPGSATLTMRVHEALLNGHHICHGGFISTLADSAFAFACNAYNEVTVAAGFDVNLLAAARLGDLLTAQARELSKSGRTGVYDVTVHNQRGEAVAVFRGRSYTMKGRALVEGLPVGPQAAPAAST</sequence>
<dbReference type="CDD" id="cd03443">
    <property type="entry name" value="PaaI_thioesterase"/>
    <property type="match status" value="1"/>
</dbReference>
<evidence type="ECO:0000259" key="3">
    <source>
        <dbReference type="Pfam" id="PF03061"/>
    </source>
</evidence>
<comment type="similarity">
    <text evidence="1">Belongs to the thioesterase PaaI family.</text>
</comment>
<dbReference type="AlphaFoldDB" id="A0A437RFL6"/>
<dbReference type="PANTHER" id="PTHR42856:SF1">
    <property type="entry name" value="ACYL-COENZYME A THIOESTERASE PAAI"/>
    <property type="match status" value="1"/>
</dbReference>
<dbReference type="NCBIfam" id="TIGR02286">
    <property type="entry name" value="PaaD"/>
    <property type="match status" value="1"/>
</dbReference>
<dbReference type="Proteomes" id="UP000285575">
    <property type="component" value="Unassembled WGS sequence"/>
</dbReference>
<evidence type="ECO:0000313" key="5">
    <source>
        <dbReference type="Proteomes" id="UP000285575"/>
    </source>
</evidence>
<comment type="caution">
    <text evidence="4">The sequence shown here is derived from an EMBL/GenBank/DDBJ whole genome shotgun (WGS) entry which is preliminary data.</text>
</comment>
<gene>
    <name evidence="4" type="primary">paaI</name>
    <name evidence="4" type="ORF">EOE66_15670</name>
</gene>
<dbReference type="InterPro" id="IPR052723">
    <property type="entry name" value="Acyl-CoA_thioesterase_PaaI"/>
</dbReference>
<feature type="domain" description="Thioesterase" evidence="3">
    <location>
        <begin position="55"/>
        <end position="127"/>
    </location>
</feature>
<dbReference type="InterPro" id="IPR029069">
    <property type="entry name" value="HotDog_dom_sf"/>
</dbReference>
<protein>
    <submittedName>
        <fullName evidence="4">Hydroxyphenylacetyl-CoA thioesterase PaaI</fullName>
    </submittedName>
</protein>
<dbReference type="InterPro" id="IPR003736">
    <property type="entry name" value="PAAI_dom"/>
</dbReference>
<name>A0A437RFL6_9BURK</name>
<dbReference type="Gene3D" id="3.10.129.10">
    <property type="entry name" value="Hotdog Thioesterase"/>
    <property type="match status" value="1"/>
</dbReference>
<reference evidence="4 5" key="1">
    <citation type="submission" date="2019-01" db="EMBL/GenBank/DDBJ databases">
        <authorList>
            <person name="Chen W.-M."/>
        </authorList>
    </citation>
    <scope>NUCLEOTIDE SEQUENCE [LARGE SCALE GENOMIC DNA]</scope>
    <source>
        <strain evidence="4 5">KYPY4</strain>
    </source>
</reference>
<dbReference type="SUPFAM" id="SSF54637">
    <property type="entry name" value="Thioesterase/thiol ester dehydrase-isomerase"/>
    <property type="match status" value="1"/>
</dbReference>
<dbReference type="Pfam" id="PF03061">
    <property type="entry name" value="4HBT"/>
    <property type="match status" value="1"/>
</dbReference>
<dbReference type="InterPro" id="IPR011973">
    <property type="entry name" value="PaaD"/>
</dbReference>
<dbReference type="OrthoDB" id="32575at2"/>
<accession>A0A437RFL6</accession>
<dbReference type="FunFam" id="3.10.129.10:FF:000022">
    <property type="entry name" value="Phenylacetic acid degradation protein"/>
    <property type="match status" value="1"/>
</dbReference>
<dbReference type="GO" id="GO:0016289">
    <property type="term" value="F:acyl-CoA hydrolase activity"/>
    <property type="evidence" value="ECO:0007669"/>
    <property type="project" value="TreeGrafter"/>
</dbReference>
<dbReference type="InterPro" id="IPR006683">
    <property type="entry name" value="Thioestr_dom"/>
</dbReference>
<dbReference type="RefSeq" id="WP_128229634.1">
    <property type="nucleotide sequence ID" value="NZ_SACR01000004.1"/>
</dbReference>
<evidence type="ECO:0000256" key="2">
    <source>
        <dbReference type="ARBA" id="ARBA00022801"/>
    </source>
</evidence>
<dbReference type="PANTHER" id="PTHR42856">
    <property type="entry name" value="ACYL-COENZYME A THIOESTERASE PAAI"/>
    <property type="match status" value="1"/>
</dbReference>
<dbReference type="NCBIfam" id="TIGR00369">
    <property type="entry name" value="unchar_dom_1"/>
    <property type="match status" value="1"/>
</dbReference>